<evidence type="ECO:0000313" key="2">
    <source>
        <dbReference type="EMBL" id="ODQ49540.1"/>
    </source>
</evidence>
<reference evidence="2 3" key="1">
    <citation type="journal article" date="2016" name="Proc. Natl. Acad. Sci. U.S.A.">
        <title>Comparative genomics of biotechnologically important yeasts.</title>
        <authorList>
            <person name="Riley R."/>
            <person name="Haridas S."/>
            <person name="Wolfe K.H."/>
            <person name="Lopes M.R."/>
            <person name="Hittinger C.T."/>
            <person name="Goeker M."/>
            <person name="Salamov A.A."/>
            <person name="Wisecaver J.H."/>
            <person name="Long T.M."/>
            <person name="Calvey C.H."/>
            <person name="Aerts A.L."/>
            <person name="Barry K.W."/>
            <person name="Choi C."/>
            <person name="Clum A."/>
            <person name="Coughlan A.Y."/>
            <person name="Deshpande S."/>
            <person name="Douglass A.P."/>
            <person name="Hanson S.J."/>
            <person name="Klenk H.-P."/>
            <person name="LaButti K.M."/>
            <person name="Lapidus A."/>
            <person name="Lindquist E.A."/>
            <person name="Lipzen A.M."/>
            <person name="Meier-Kolthoff J.P."/>
            <person name="Ohm R.A."/>
            <person name="Otillar R.P."/>
            <person name="Pangilinan J.L."/>
            <person name="Peng Y."/>
            <person name="Rokas A."/>
            <person name="Rosa C.A."/>
            <person name="Scheuner C."/>
            <person name="Sibirny A.A."/>
            <person name="Slot J.C."/>
            <person name="Stielow J.B."/>
            <person name="Sun H."/>
            <person name="Kurtzman C.P."/>
            <person name="Blackwell M."/>
            <person name="Grigoriev I.V."/>
            <person name="Jeffries T.W."/>
        </authorList>
    </citation>
    <scope>NUCLEOTIDE SEQUENCE [LARGE SCALE GENOMIC DNA]</scope>
    <source>
        <strain evidence="2 3">NRRL Y-2026</strain>
    </source>
</reference>
<feature type="transmembrane region" description="Helical" evidence="1">
    <location>
        <begin position="20"/>
        <end position="40"/>
    </location>
</feature>
<proteinExistence type="predicted"/>
<dbReference type="OrthoDB" id="10438102at2759"/>
<keyword evidence="1" id="KW-0472">Membrane</keyword>
<keyword evidence="3" id="KW-1185">Reference proteome</keyword>
<gene>
    <name evidence="2" type="ORF">PICMEDRAFT_14975</name>
</gene>
<accession>A0A1E3NU20</accession>
<dbReference type="AlphaFoldDB" id="A0A1E3NU20"/>
<name>A0A1E3NU20_9ASCO</name>
<evidence type="ECO:0000313" key="3">
    <source>
        <dbReference type="Proteomes" id="UP000094455"/>
    </source>
</evidence>
<keyword evidence="1" id="KW-1133">Transmembrane helix</keyword>
<evidence type="ECO:0000256" key="1">
    <source>
        <dbReference type="SAM" id="Phobius"/>
    </source>
</evidence>
<dbReference type="GeneID" id="30177303"/>
<organism evidence="2 3">
    <name type="scientific">Pichia membranifaciens NRRL Y-2026</name>
    <dbReference type="NCBI Taxonomy" id="763406"/>
    <lineage>
        <taxon>Eukaryota</taxon>
        <taxon>Fungi</taxon>
        <taxon>Dikarya</taxon>
        <taxon>Ascomycota</taxon>
        <taxon>Saccharomycotina</taxon>
        <taxon>Pichiomycetes</taxon>
        <taxon>Pichiales</taxon>
        <taxon>Pichiaceae</taxon>
        <taxon>Pichia</taxon>
    </lineage>
</organism>
<dbReference type="EMBL" id="KV454001">
    <property type="protein sequence ID" value="ODQ49540.1"/>
    <property type="molecule type" value="Genomic_DNA"/>
</dbReference>
<dbReference type="RefSeq" id="XP_019020653.1">
    <property type="nucleotide sequence ID" value="XM_019160616.1"/>
</dbReference>
<keyword evidence="1" id="KW-0812">Transmembrane</keyword>
<protein>
    <submittedName>
        <fullName evidence="2">Uncharacterized protein</fullName>
    </submittedName>
</protein>
<sequence>MLFDAMRQSLTRQTSISAPTLALGFMGGVVLPILLTNALASKQPNAIYQGKDKVDHVDVADEDYDFNDLLF</sequence>
<dbReference type="Proteomes" id="UP000094455">
    <property type="component" value="Unassembled WGS sequence"/>
</dbReference>